<gene>
    <name evidence="3" type="ORF">EST38_g7508</name>
</gene>
<keyword evidence="4" id="KW-1185">Reference proteome</keyword>
<sequence length="280" mass="30791">MYLSARAVLGFISTLSCISFAFGALSSPALAGALTKNCTQGWRHSGTAAGKNVTIAGVSTYLAEPKHHSGTKKVILFYSDVFGSFFINNQLLQDYFASQGFYVLGLDYFFGDPIGLHVDQDLHPFDPNFNLTAWVAKSRVQAAQAVPTWNKAVRERYGPNAKYNAVGYCFGALYSMEVGATDDVVAAAFAHPGDLTEAHFTNLTKPLLMSCAEIDQTFPTVDRNRAVDLLTENNKTYHYQVFSNTTHGFATRSNPDDPNSVWSMRESARSVAGWFDRFSN</sequence>
<dbReference type="AlphaFoldDB" id="A0A4Q2DEY3"/>
<dbReference type="SUPFAM" id="SSF53474">
    <property type="entry name" value="alpha/beta-Hydrolases"/>
    <property type="match status" value="1"/>
</dbReference>
<feature type="signal peptide" evidence="1">
    <location>
        <begin position="1"/>
        <end position="23"/>
    </location>
</feature>
<organism evidence="3 4">
    <name type="scientific">Candolleomyces aberdarensis</name>
    <dbReference type="NCBI Taxonomy" id="2316362"/>
    <lineage>
        <taxon>Eukaryota</taxon>
        <taxon>Fungi</taxon>
        <taxon>Dikarya</taxon>
        <taxon>Basidiomycota</taxon>
        <taxon>Agaricomycotina</taxon>
        <taxon>Agaricomycetes</taxon>
        <taxon>Agaricomycetidae</taxon>
        <taxon>Agaricales</taxon>
        <taxon>Agaricineae</taxon>
        <taxon>Psathyrellaceae</taxon>
        <taxon>Candolleomyces</taxon>
    </lineage>
</organism>
<dbReference type="OrthoDB" id="1393670at2759"/>
<dbReference type="GO" id="GO:0016787">
    <property type="term" value="F:hydrolase activity"/>
    <property type="evidence" value="ECO:0007669"/>
    <property type="project" value="InterPro"/>
</dbReference>
<dbReference type="PANTHER" id="PTHR17630:SF44">
    <property type="entry name" value="PROTEIN AIM2"/>
    <property type="match status" value="1"/>
</dbReference>
<dbReference type="Pfam" id="PF01738">
    <property type="entry name" value="DLH"/>
    <property type="match status" value="1"/>
</dbReference>
<evidence type="ECO:0000313" key="3">
    <source>
        <dbReference type="EMBL" id="RXW18337.1"/>
    </source>
</evidence>
<proteinExistence type="predicted"/>
<comment type="caution">
    <text evidence="3">The sequence shown here is derived from an EMBL/GenBank/DDBJ whole genome shotgun (WGS) entry which is preliminary data.</text>
</comment>
<evidence type="ECO:0000313" key="4">
    <source>
        <dbReference type="Proteomes" id="UP000290288"/>
    </source>
</evidence>
<dbReference type="PANTHER" id="PTHR17630">
    <property type="entry name" value="DIENELACTONE HYDROLASE"/>
    <property type="match status" value="1"/>
</dbReference>
<reference evidence="3 4" key="1">
    <citation type="submission" date="2019-01" db="EMBL/GenBank/DDBJ databases">
        <title>Draft genome sequence of Psathyrella aberdarensis IHI B618.</title>
        <authorList>
            <person name="Buettner E."/>
            <person name="Kellner H."/>
        </authorList>
    </citation>
    <scope>NUCLEOTIDE SEQUENCE [LARGE SCALE GENOMIC DNA]</scope>
    <source>
        <strain evidence="3 4">IHI B618</strain>
    </source>
</reference>
<feature type="chain" id="PRO_5020179394" description="Dienelactone hydrolase domain-containing protein" evidence="1">
    <location>
        <begin position="24"/>
        <end position="280"/>
    </location>
</feature>
<name>A0A4Q2DEY3_9AGAR</name>
<evidence type="ECO:0000256" key="1">
    <source>
        <dbReference type="SAM" id="SignalP"/>
    </source>
</evidence>
<dbReference type="Gene3D" id="3.40.50.1820">
    <property type="entry name" value="alpha/beta hydrolase"/>
    <property type="match status" value="1"/>
</dbReference>
<dbReference type="InterPro" id="IPR029058">
    <property type="entry name" value="AB_hydrolase_fold"/>
</dbReference>
<dbReference type="STRING" id="2316362.A0A4Q2DEY3"/>
<keyword evidence="1" id="KW-0732">Signal</keyword>
<evidence type="ECO:0000259" key="2">
    <source>
        <dbReference type="Pfam" id="PF01738"/>
    </source>
</evidence>
<dbReference type="PROSITE" id="PS51257">
    <property type="entry name" value="PROKAR_LIPOPROTEIN"/>
    <property type="match status" value="1"/>
</dbReference>
<feature type="domain" description="Dienelactone hydrolase" evidence="2">
    <location>
        <begin position="59"/>
        <end position="274"/>
    </location>
</feature>
<dbReference type="Proteomes" id="UP000290288">
    <property type="component" value="Unassembled WGS sequence"/>
</dbReference>
<protein>
    <recommendedName>
        <fullName evidence="2">Dienelactone hydrolase domain-containing protein</fullName>
    </recommendedName>
</protein>
<dbReference type="EMBL" id="SDEE01000272">
    <property type="protein sequence ID" value="RXW18337.1"/>
    <property type="molecule type" value="Genomic_DNA"/>
</dbReference>
<accession>A0A4Q2DEY3</accession>
<dbReference type="InterPro" id="IPR002925">
    <property type="entry name" value="Dienelactn_hydro"/>
</dbReference>